<keyword evidence="2" id="KW-1185">Reference proteome</keyword>
<evidence type="ECO:0000256" key="1">
    <source>
        <dbReference type="SAM" id="MobiDB-lite"/>
    </source>
</evidence>
<reference evidence="3" key="1">
    <citation type="submission" date="2016-11" db="UniProtKB">
        <authorList>
            <consortium name="WormBaseParasite"/>
        </authorList>
    </citation>
    <scope>IDENTIFICATION</scope>
</reference>
<accession>A0A1I7SXX5</accession>
<protein>
    <submittedName>
        <fullName evidence="3">CACTA en-spm transposon protein</fullName>
    </submittedName>
</protein>
<dbReference type="eggNOG" id="ENOG502TIMX">
    <property type="taxonomic scope" value="Eukaryota"/>
</dbReference>
<sequence length="107" mass="11559">MTSSVLPMIDLSSGDDDEVDFQPYPCRSSDDTEDPHLLFGNGNLCRSTLSINQISMTPSPFSDVTVSSQRPLVPPRAGSISSEHNALLKEATKKKPVADIAHVSFVL</sequence>
<dbReference type="Proteomes" id="UP000095282">
    <property type="component" value="Unplaced"/>
</dbReference>
<proteinExistence type="predicted"/>
<feature type="region of interest" description="Disordered" evidence="1">
    <location>
        <begin position="60"/>
        <end position="80"/>
    </location>
</feature>
<organism evidence="2 3">
    <name type="scientific">Caenorhabditis tropicalis</name>
    <dbReference type="NCBI Taxonomy" id="1561998"/>
    <lineage>
        <taxon>Eukaryota</taxon>
        <taxon>Metazoa</taxon>
        <taxon>Ecdysozoa</taxon>
        <taxon>Nematoda</taxon>
        <taxon>Chromadorea</taxon>
        <taxon>Rhabditida</taxon>
        <taxon>Rhabditina</taxon>
        <taxon>Rhabditomorpha</taxon>
        <taxon>Rhabditoidea</taxon>
        <taxon>Rhabditidae</taxon>
        <taxon>Peloderinae</taxon>
        <taxon>Caenorhabditis</taxon>
    </lineage>
</organism>
<dbReference type="WBParaSite" id="Csp11.Scaffold214.g672.t1">
    <property type="protein sequence ID" value="Csp11.Scaffold214.g672.t1"/>
    <property type="gene ID" value="Csp11.Scaffold214.g672"/>
</dbReference>
<dbReference type="STRING" id="1561998.A0A1I7SXX5"/>
<name>A0A1I7SXX5_9PELO</name>
<feature type="compositionally biased region" description="Polar residues" evidence="1">
    <location>
        <begin position="60"/>
        <end position="70"/>
    </location>
</feature>
<evidence type="ECO:0000313" key="2">
    <source>
        <dbReference type="Proteomes" id="UP000095282"/>
    </source>
</evidence>
<dbReference type="AlphaFoldDB" id="A0A1I7SXX5"/>
<evidence type="ECO:0000313" key="3">
    <source>
        <dbReference type="WBParaSite" id="Csp11.Scaffold214.g672.t1"/>
    </source>
</evidence>